<feature type="compositionally biased region" description="Acidic residues" evidence="1">
    <location>
        <begin position="924"/>
        <end position="939"/>
    </location>
</feature>
<gene>
    <name evidence="2" type="ORF">D9758_015346</name>
</gene>
<protein>
    <recommendedName>
        <fullName evidence="4">DUF4218 domain-containing protein</fullName>
    </recommendedName>
</protein>
<accession>A0A8H5FNI9</accession>
<comment type="caution">
    <text evidence="2">The sequence shown here is derived from an EMBL/GenBank/DDBJ whole genome shotgun (WGS) entry which is preliminary data.</text>
</comment>
<evidence type="ECO:0000256" key="1">
    <source>
        <dbReference type="SAM" id="MobiDB-lite"/>
    </source>
</evidence>
<name>A0A8H5FNI9_9AGAR</name>
<dbReference type="Proteomes" id="UP000559256">
    <property type="component" value="Unassembled WGS sequence"/>
</dbReference>
<evidence type="ECO:0000313" key="2">
    <source>
        <dbReference type="EMBL" id="KAF5343750.1"/>
    </source>
</evidence>
<evidence type="ECO:0000313" key="3">
    <source>
        <dbReference type="Proteomes" id="UP000559256"/>
    </source>
</evidence>
<reference evidence="2 3" key="1">
    <citation type="journal article" date="2020" name="ISME J.">
        <title>Uncovering the hidden diversity of litter-decomposition mechanisms in mushroom-forming fungi.</title>
        <authorList>
            <person name="Floudas D."/>
            <person name="Bentzer J."/>
            <person name="Ahren D."/>
            <person name="Johansson T."/>
            <person name="Persson P."/>
            <person name="Tunlid A."/>
        </authorList>
    </citation>
    <scope>NUCLEOTIDE SEQUENCE [LARGE SCALE GENOMIC DNA]</scope>
    <source>
        <strain evidence="2 3">CBS 291.85</strain>
    </source>
</reference>
<feature type="region of interest" description="Disordered" evidence="1">
    <location>
        <begin position="917"/>
        <end position="963"/>
    </location>
</feature>
<feature type="compositionally biased region" description="Acidic residues" evidence="1">
    <location>
        <begin position="952"/>
        <end position="963"/>
    </location>
</feature>
<proteinExistence type="predicted"/>
<dbReference type="OrthoDB" id="3248986at2759"/>
<dbReference type="PANTHER" id="PTHR46579:SF2">
    <property type="entry name" value="C2H2-TYPE DOMAIN-CONTAINING PROTEIN"/>
    <property type="match status" value="1"/>
</dbReference>
<dbReference type="EMBL" id="JAACJM010000134">
    <property type="protein sequence ID" value="KAF5343750.1"/>
    <property type="molecule type" value="Genomic_DNA"/>
</dbReference>
<evidence type="ECO:0008006" key="4">
    <source>
        <dbReference type="Google" id="ProtNLM"/>
    </source>
</evidence>
<keyword evidence="3" id="KW-1185">Reference proteome</keyword>
<dbReference type="Pfam" id="PF02992">
    <property type="entry name" value="Transposase_21"/>
    <property type="match status" value="1"/>
</dbReference>
<sequence>MPPRLRGGRPVGQRRPPSPEPYHLCTCDVCSLQTFWDSEGIARSGRLFYSPRALVQHKREYAENMALSSFNDLTPPEPVIPEIPIAAIPFPLSVNTRRTESQVAANNSASASVCDGSQVGVEGLEQVPDGLTPGRDEAESQPPRDWIKVQEIRRHLMARKQASVLDPTSFEFYPRPAAGMELPEAPCLRENYQGNSYVLGHLLWLEGCQKWLEDSDQRSPCWGITEFRLEHQCATRSILDEIQSTRGMIVNEWKRQRDIATRGQERIVSVDPVLDYTESTYVFMLYGLLCSVLHLIAHVSLDYMSFVLGCLRLTATLHGTDPVEIDSNLPRDMRTVVNRFNLVPQSTEFVCCPRCFKLYPLKTYPEFCDGARSAAPLGTKCQRRLRSKEPPLPRARKQPVRTFQYNDIRQWIASLYSRKDLAPHLGRRFDPTERKSIKEDIWDADLLQDFKGPDGRLFFGPDVVNEDRLLFSLNFDSFNPYGNRQAGKKASTGGIYLICLNLPPSIRFKTENIFLAGIVPGPKEPSYHEINYFLKPLVDDLVLLWRTGIYINKTSQHRWGRSVKGALGPLVCDLPAARLVSGFAPHNADDFMCSICTNKSRNNLNTSSWVARDIEHHREVAAQWLECQTSEERDTIFLQNGIRWSELLNLPYWDPIRFTVIDSMHCFYLRILQRHCRELWGMDVELEDGDGLWEVVDPSDEDKELGHRTLRYGSASALGSLSTHVLRYLALQHNLEHRENKKVLFARLKDLRVTKGWFSSKQELVYSETLDQDGVSMIGEVTTEGQSSNARQTLTLEEQKKSLDEARRAYRVGRTKGDLKFFYVDTLRELAKEEAIANFKDMLKDDLVTHLHSKRDKARKDEINRHVQNALEVPPEQEYKRMLEEASRTTIDKAHEDKLKGLILYIQPLIEAKRRSERNFTGRDEEDENDKSGAEEDEVTSQGNGDNRDDGVESELDSDSEEIEEIMKDKVKMKEYIHRQRRLLNITNDKDKVIKKTGKRKKPKTAVLGKERLAEIREDMVKLKLPSWMSIAPSNPGGTSHGKFSADQWRAFCTINLPITLVRLWGSESKDSRQHRMLVNFMHLVTATRLANMRTLTEERITKYEDHMHTYLKGIRQLFPEKKITAYQHMSLHFGSMLRRFGPVHSWRCFPFERYNYLIQNTPTNGRLGDLEKTFFDRFCMVQKLRRLLDEQTLPELLKPAGRLFNSIFDSDIRGTRIGDTLAFDAYFRGVEESTDWTGRNLTHLDPRTQAKLENWIDEGAYFIRGLLEKDKVQRLDVTFSTEKVAFADAQVVFKDLKLLSGWAAGSINRIFSARWRTVEGEVISRTFATIKPYIPLSTSDAKHDIHRQFGFAGGRLFYEDTDLEEVLLPVTMITAHFGYSAMQIAGIKRKTIHVLPQNKEFEFYA</sequence>
<dbReference type="PANTHER" id="PTHR46579">
    <property type="entry name" value="F5/8 TYPE C DOMAIN-CONTAINING PROTEIN-RELATED"/>
    <property type="match status" value="1"/>
</dbReference>
<organism evidence="2 3">
    <name type="scientific">Tetrapyrgos nigripes</name>
    <dbReference type="NCBI Taxonomy" id="182062"/>
    <lineage>
        <taxon>Eukaryota</taxon>
        <taxon>Fungi</taxon>
        <taxon>Dikarya</taxon>
        <taxon>Basidiomycota</taxon>
        <taxon>Agaricomycotina</taxon>
        <taxon>Agaricomycetes</taxon>
        <taxon>Agaricomycetidae</taxon>
        <taxon>Agaricales</taxon>
        <taxon>Marasmiineae</taxon>
        <taxon>Marasmiaceae</taxon>
        <taxon>Tetrapyrgos</taxon>
    </lineage>
</organism>
<dbReference type="InterPro" id="IPR004242">
    <property type="entry name" value="Transposase_21"/>
</dbReference>